<keyword evidence="2" id="KW-1185">Reference proteome</keyword>
<comment type="caution">
    <text evidence="1">The sequence shown here is derived from an EMBL/GenBank/DDBJ whole genome shotgun (WGS) entry which is preliminary data.</text>
</comment>
<reference evidence="1 2" key="1">
    <citation type="submission" date="2018-05" db="EMBL/GenBank/DDBJ databases">
        <title>Marinilabilia rubrum sp. nov., isolated from saltern sediment.</title>
        <authorList>
            <person name="Zhang R."/>
        </authorList>
    </citation>
    <scope>NUCLEOTIDE SEQUENCE [LARGE SCALE GENOMIC DNA]</scope>
    <source>
        <strain evidence="1 2">WTE16</strain>
    </source>
</reference>
<gene>
    <name evidence="1" type="ORF">DDZ16_07705</name>
</gene>
<dbReference type="OrthoDB" id="1109367at2"/>
<evidence type="ECO:0000313" key="1">
    <source>
        <dbReference type="EMBL" id="PWD99772.1"/>
    </source>
</evidence>
<evidence type="ECO:0008006" key="3">
    <source>
        <dbReference type="Google" id="ProtNLM"/>
    </source>
</evidence>
<name>A0A2U2B9Q1_9BACT</name>
<dbReference type="EMBL" id="QEWP01000005">
    <property type="protein sequence ID" value="PWD99772.1"/>
    <property type="molecule type" value="Genomic_DNA"/>
</dbReference>
<protein>
    <recommendedName>
        <fullName evidence="3">Secretion system C-terminal sorting domain-containing protein</fullName>
    </recommendedName>
</protein>
<dbReference type="NCBIfam" id="TIGR04183">
    <property type="entry name" value="Por_Secre_tail"/>
    <property type="match status" value="1"/>
</dbReference>
<dbReference type="InterPro" id="IPR026444">
    <property type="entry name" value="Secre_tail"/>
</dbReference>
<dbReference type="Proteomes" id="UP000244956">
    <property type="component" value="Unassembled WGS sequence"/>
</dbReference>
<proteinExistence type="predicted"/>
<sequence length="784" mass="86250">MKRISLTLIGLIFFFSFDVVAKKGGNGNGGNNNTYITNSNFQGDFEDSNAWDNNNIPSDFENINKEMTINGTISRNGNLNPVTVTVNGILNVSGNYSNNQWGGLTIEDGATVEIFGNLEGSAGISVKKGGILIVHGNLSSTGSSFKTNGDVIVKGDFSTSSSTQVQNKGNLVVGGDFSHLGGGLNAKSDDIYILDPEANITSPGWGIIENGDYGNLDDFVINEEGSVLEEIVENVGLVPAFFTWVGGTDNDWFNQTNWKNQEIPGIESSVKIESGVVSPVIDGDVLISSLSIAEGSSLVLNVGSTLEITEDVQNDGLFVLESEFDNLSSLLLPDNASKPGKANVKMLLQEDRYWYMSAPLKNAEAGWFKPSENADKDYVYVFEVVNNRWQWVRLSQEDVNNQRGIDPLQGVVAYYYDNAKQLDFTGEVNNDEIVKEFNDPGYHLLGNPYPTAIDWSWDNADGWEREGFSNTIWSWVSIGNERVVQTYNGEFDIVTPQVEGYNSENKGHIPAYQSVWIKQTTEKATLTVKKSARVKDNSAPLKSTSAESNDLEMIRIRTQNEYALDETVLFFSEGLSSNVGEEDGEKRFNGSKNVPEVYTKVGNTDLSINGLPALSEQNYEIPVSVRNRVEGNVTLSFDLSDFANPTYDLFLQDTESGAWINLREVSEYVYTPDQMGDDHDRFVLHLEKVKQVATSVENTNISEKEDITIIGQQDYALIKISRGLLQSSEAVIEVLDMTGRLMRSINTGSTEAEVELPCNSGVYVVKVNVGGIVKTEKVVMKAGR</sequence>
<dbReference type="RefSeq" id="WP_109263873.1">
    <property type="nucleotide sequence ID" value="NZ_QEWP01000005.1"/>
</dbReference>
<dbReference type="AlphaFoldDB" id="A0A2U2B9Q1"/>
<accession>A0A2U2B9Q1</accession>
<evidence type="ECO:0000313" key="2">
    <source>
        <dbReference type="Proteomes" id="UP000244956"/>
    </source>
</evidence>
<organism evidence="1 2">
    <name type="scientific">Marinilabilia rubra</name>
    <dbReference type="NCBI Taxonomy" id="2162893"/>
    <lineage>
        <taxon>Bacteria</taxon>
        <taxon>Pseudomonadati</taxon>
        <taxon>Bacteroidota</taxon>
        <taxon>Bacteroidia</taxon>
        <taxon>Marinilabiliales</taxon>
        <taxon>Marinilabiliaceae</taxon>
        <taxon>Marinilabilia</taxon>
    </lineage>
</organism>